<dbReference type="RefSeq" id="WP_103239353.1">
    <property type="nucleotide sequence ID" value="NZ_JANJZD010000009.1"/>
</dbReference>
<protein>
    <recommendedName>
        <fullName evidence="3">RNA polymerase subunit sigma-70</fullName>
    </recommendedName>
</protein>
<reference evidence="1 2" key="1">
    <citation type="submission" date="2018-01" db="EMBL/GenBank/DDBJ databases">
        <authorList>
            <person name="Gaut B.S."/>
            <person name="Morton B.R."/>
            <person name="Clegg M.T."/>
            <person name="Duvall M.R."/>
        </authorList>
    </citation>
    <scope>NUCLEOTIDE SEQUENCE [LARGE SCALE GENOMIC DNA]</scope>
    <source>
        <strain evidence="1">GP69</strain>
    </source>
</reference>
<accession>A0A2K4ZFK3</accession>
<dbReference type="AlphaFoldDB" id="A0A2K4ZFK3"/>
<gene>
    <name evidence="1" type="ORF">AMURIS_01950</name>
</gene>
<dbReference type="Gene3D" id="1.10.10.60">
    <property type="entry name" value="Homeodomain-like"/>
    <property type="match status" value="1"/>
</dbReference>
<sequence>MTDFEAAQVKEMRLNGMGYRAIAEALGLSRDIVRNHCKAKGMGGYVAATVKNLKEREVQNGICLCCGKETEQAGTGRPRKFCSERCRRQWWKAHPQEGNRKAIVTKKCECCGREFSFYRSRKPKYCSYDCYIKARFWRD</sequence>
<dbReference type="EMBL" id="OFSM01000009">
    <property type="protein sequence ID" value="SOY29235.1"/>
    <property type="molecule type" value="Genomic_DNA"/>
</dbReference>
<organism evidence="1 2">
    <name type="scientific">Acetatifactor muris</name>
    <dbReference type="NCBI Taxonomy" id="879566"/>
    <lineage>
        <taxon>Bacteria</taxon>
        <taxon>Bacillati</taxon>
        <taxon>Bacillota</taxon>
        <taxon>Clostridia</taxon>
        <taxon>Lachnospirales</taxon>
        <taxon>Lachnospiraceae</taxon>
        <taxon>Acetatifactor</taxon>
    </lineage>
</organism>
<dbReference type="Proteomes" id="UP000236311">
    <property type="component" value="Unassembled WGS sequence"/>
</dbReference>
<keyword evidence="2" id="KW-1185">Reference proteome</keyword>
<evidence type="ECO:0008006" key="3">
    <source>
        <dbReference type="Google" id="ProtNLM"/>
    </source>
</evidence>
<evidence type="ECO:0000313" key="1">
    <source>
        <dbReference type="EMBL" id="SOY29235.1"/>
    </source>
</evidence>
<name>A0A2K4ZFK3_9FIRM</name>
<evidence type="ECO:0000313" key="2">
    <source>
        <dbReference type="Proteomes" id="UP000236311"/>
    </source>
</evidence>
<dbReference type="OrthoDB" id="9792035at2"/>
<proteinExistence type="predicted"/>